<evidence type="ECO:0000313" key="3">
    <source>
        <dbReference type="Proteomes" id="UP000073492"/>
    </source>
</evidence>
<evidence type="ECO:0000256" key="1">
    <source>
        <dbReference type="SAM" id="MobiDB-lite"/>
    </source>
</evidence>
<reference evidence="2 3" key="1">
    <citation type="submission" date="2015-07" db="EMBL/GenBank/DDBJ databases">
        <title>Comparative genomics of the Sigatoka disease complex on banana suggests a link between parallel evolutionary changes in Pseudocercospora fijiensis and Pseudocercospora eumusae and increased virulence on the banana host.</title>
        <authorList>
            <person name="Chang T.-C."/>
            <person name="Salvucci A."/>
            <person name="Crous P.W."/>
            <person name="Stergiopoulos I."/>
        </authorList>
    </citation>
    <scope>NUCLEOTIDE SEQUENCE [LARGE SCALE GENOMIC DNA]</scope>
    <source>
        <strain evidence="2 3">CBS 116634</strain>
    </source>
</reference>
<dbReference type="STRING" id="113226.A0A139IBT8"/>
<dbReference type="OrthoDB" id="5364416at2759"/>
<keyword evidence="3" id="KW-1185">Reference proteome</keyword>
<proteinExistence type="predicted"/>
<feature type="compositionally biased region" description="Polar residues" evidence="1">
    <location>
        <begin position="16"/>
        <end position="39"/>
    </location>
</feature>
<protein>
    <recommendedName>
        <fullName evidence="4">Phosphoesterase HXTX domain-containing protein</fullName>
    </recommendedName>
</protein>
<organism evidence="2 3">
    <name type="scientific">Pseudocercospora musae</name>
    <dbReference type="NCBI Taxonomy" id="113226"/>
    <lineage>
        <taxon>Eukaryota</taxon>
        <taxon>Fungi</taxon>
        <taxon>Dikarya</taxon>
        <taxon>Ascomycota</taxon>
        <taxon>Pezizomycotina</taxon>
        <taxon>Dothideomycetes</taxon>
        <taxon>Dothideomycetidae</taxon>
        <taxon>Mycosphaerellales</taxon>
        <taxon>Mycosphaerellaceae</taxon>
        <taxon>Pseudocercospora</taxon>
    </lineage>
</organism>
<gene>
    <name evidence="2" type="ORF">AC579_3440</name>
</gene>
<dbReference type="EMBL" id="LFZO01000160">
    <property type="protein sequence ID" value="KXT12218.1"/>
    <property type="molecule type" value="Genomic_DNA"/>
</dbReference>
<sequence>MSGSNGLSYSEALSKGNINPPITQNVSTQARTVAHTSGPKSDPATNKKRETSPSHIPQTGSEEEQLYVLTILTDKPLHERMTELRKKYFPKKINKVAAHVTLFHALPGSKLKSHIIPTIQDVTRKISPFRVEATELFRLKKGFAISVSEQSGGRQSKQVHRALQIPWKQEGFLSQQDAGGCRVHYTLMNKVDDELEIQNAYDKAVGAWKGDSGMAEGLALWKYDCGFWRWYRAFNFKKGGDQP</sequence>
<evidence type="ECO:0008006" key="4">
    <source>
        <dbReference type="Google" id="ProtNLM"/>
    </source>
</evidence>
<name>A0A139IBT8_9PEZI</name>
<dbReference type="Gene3D" id="3.90.1140.10">
    <property type="entry name" value="Cyclic phosphodiesterase"/>
    <property type="match status" value="1"/>
</dbReference>
<evidence type="ECO:0000313" key="2">
    <source>
        <dbReference type="EMBL" id="KXT12218.1"/>
    </source>
</evidence>
<dbReference type="AlphaFoldDB" id="A0A139IBT8"/>
<comment type="caution">
    <text evidence="2">The sequence shown here is derived from an EMBL/GenBank/DDBJ whole genome shotgun (WGS) entry which is preliminary data.</text>
</comment>
<feature type="region of interest" description="Disordered" evidence="1">
    <location>
        <begin position="1"/>
        <end position="60"/>
    </location>
</feature>
<dbReference type="Proteomes" id="UP000073492">
    <property type="component" value="Unassembled WGS sequence"/>
</dbReference>
<dbReference type="Pfam" id="PF13563">
    <property type="entry name" value="2_5_RNA_ligase2"/>
    <property type="match status" value="1"/>
</dbReference>
<accession>A0A139IBT8</accession>